<dbReference type="NCBIfam" id="TIGR00254">
    <property type="entry name" value="GGDEF"/>
    <property type="match status" value="1"/>
</dbReference>
<dbReference type="SMART" id="SM00304">
    <property type="entry name" value="HAMP"/>
    <property type="match status" value="1"/>
</dbReference>
<feature type="domain" description="PAC" evidence="3">
    <location>
        <begin position="448"/>
        <end position="499"/>
    </location>
</feature>
<dbReference type="AlphaFoldDB" id="A0A832ML96"/>
<dbReference type="InterPro" id="IPR003660">
    <property type="entry name" value="HAMP_dom"/>
</dbReference>
<dbReference type="PROSITE" id="PS50885">
    <property type="entry name" value="HAMP"/>
    <property type="match status" value="1"/>
</dbReference>
<dbReference type="PROSITE" id="PS50113">
    <property type="entry name" value="PAC"/>
    <property type="match status" value="1"/>
</dbReference>
<keyword evidence="1" id="KW-0812">Transmembrane</keyword>
<dbReference type="SUPFAM" id="SSF158472">
    <property type="entry name" value="HAMP domain-like"/>
    <property type="match status" value="1"/>
</dbReference>
<comment type="caution">
    <text evidence="6">The sequence shown here is derived from an EMBL/GenBank/DDBJ whole genome shotgun (WGS) entry which is preliminary data.</text>
</comment>
<dbReference type="InterPro" id="IPR052155">
    <property type="entry name" value="Biofilm_reg_signaling"/>
</dbReference>
<dbReference type="InterPro" id="IPR013656">
    <property type="entry name" value="PAS_4"/>
</dbReference>
<dbReference type="InterPro" id="IPR043128">
    <property type="entry name" value="Rev_trsase/Diguanyl_cyclase"/>
</dbReference>
<dbReference type="Pfam" id="PF00990">
    <property type="entry name" value="GGDEF"/>
    <property type="match status" value="1"/>
</dbReference>
<dbReference type="InterPro" id="IPR029787">
    <property type="entry name" value="Nucleotide_cyclase"/>
</dbReference>
<dbReference type="InterPro" id="IPR000014">
    <property type="entry name" value="PAS"/>
</dbReference>
<reference evidence="6" key="1">
    <citation type="journal article" date="2020" name="mSystems">
        <title>Genome- and Community-Level Interaction Insights into Carbon Utilization and Element Cycling Functions of Hydrothermarchaeota in Hydrothermal Sediment.</title>
        <authorList>
            <person name="Zhou Z."/>
            <person name="Liu Y."/>
            <person name="Xu W."/>
            <person name="Pan J."/>
            <person name="Luo Z.H."/>
            <person name="Li M."/>
        </authorList>
    </citation>
    <scope>NUCLEOTIDE SEQUENCE [LARGE SCALE GENOMIC DNA]</scope>
    <source>
        <strain evidence="6">SpSt-381</strain>
    </source>
</reference>
<protein>
    <submittedName>
        <fullName evidence="6">Diguanylate cyclase</fullName>
    </submittedName>
</protein>
<dbReference type="SMART" id="SM00091">
    <property type="entry name" value="PAS"/>
    <property type="match status" value="2"/>
</dbReference>
<evidence type="ECO:0000259" key="2">
    <source>
        <dbReference type="PROSITE" id="PS50112"/>
    </source>
</evidence>
<proteinExistence type="predicted"/>
<dbReference type="CDD" id="cd01949">
    <property type="entry name" value="GGDEF"/>
    <property type="match status" value="1"/>
</dbReference>
<dbReference type="Gene3D" id="3.30.450.20">
    <property type="entry name" value="PAS domain"/>
    <property type="match status" value="3"/>
</dbReference>
<dbReference type="CDD" id="cd00130">
    <property type="entry name" value="PAS"/>
    <property type="match status" value="1"/>
</dbReference>
<dbReference type="PANTHER" id="PTHR44757:SF2">
    <property type="entry name" value="BIOFILM ARCHITECTURE MAINTENANCE PROTEIN MBAA"/>
    <property type="match status" value="1"/>
</dbReference>
<feature type="domain" description="GGDEF" evidence="5">
    <location>
        <begin position="531"/>
        <end position="664"/>
    </location>
</feature>
<dbReference type="GO" id="GO:0016020">
    <property type="term" value="C:membrane"/>
    <property type="evidence" value="ECO:0007669"/>
    <property type="project" value="InterPro"/>
</dbReference>
<dbReference type="Gene3D" id="6.10.340.10">
    <property type="match status" value="1"/>
</dbReference>
<dbReference type="SUPFAM" id="SSF55785">
    <property type="entry name" value="PYP-like sensor domain (PAS domain)"/>
    <property type="match status" value="1"/>
</dbReference>
<dbReference type="PROSITE" id="PS50887">
    <property type="entry name" value="GGDEF"/>
    <property type="match status" value="1"/>
</dbReference>
<sequence>MKRFLPSSLRGRLLVLLLVAMLPSLALLAHAAWRARAGAEREAEARALAVVRQGAAAHARLVEAARARAAALARAPELRAADPAAAAELLDRTVHGEDAFLDAGFADAAGRVLARHVPGGAGEVGEAAWFDRALGSDAPVLSRLESPAEGGPPTLVAAARVAAANGDPAGVAWVRFRLDWLAAAAAGVERMPGGVAMVMDARGMLLAAIPDARGWTGRDARSARLVETVRARREGVAHLAGLDGVRRVHAFAPLGDAGGRETYLIAGFLEDETLAAAQRTFVRSLVLLALFGVALTLVAWHGAAIVVLRPVGRMLAAARAVAVGDLRVRAGPPYSRSELGELARAFDDMSDALRRRRLERDVAETALRDLSARRAAVVEGSPDGIVTLDADGRILEINSSAERMFGWPRSRALGRDFLEVMVPPELREASRRTFRAVVAGGDAPWLGRPAETRARRVDGAEFPVEFAMTRIELERGGPLFSLYVRDITHRRQVEQALRSLSLVDDLTGLYNRRGFLAFGQQQLRVADRTGRELTVVFADLNGLKEINDRFGHAEGDRAIVEAAGALRATFRRSDVIGRLGGDEFAALALETSPSTVARLELRLAERIAALNRVAERPWTLAMSIGRARYDPQHPCSMEELIARADEAMYRRKRDRRAALSHRGA</sequence>
<feature type="domain" description="HAMP" evidence="4">
    <location>
        <begin position="305"/>
        <end position="358"/>
    </location>
</feature>
<evidence type="ECO:0000313" key="6">
    <source>
        <dbReference type="EMBL" id="HGZ42666.1"/>
    </source>
</evidence>
<accession>A0A832ML96</accession>
<dbReference type="NCBIfam" id="TIGR00229">
    <property type="entry name" value="sensory_box"/>
    <property type="match status" value="1"/>
</dbReference>
<gene>
    <name evidence="6" type="ORF">ENR23_04430</name>
</gene>
<keyword evidence="1" id="KW-1133">Transmembrane helix</keyword>
<dbReference type="PANTHER" id="PTHR44757">
    <property type="entry name" value="DIGUANYLATE CYCLASE DGCP"/>
    <property type="match status" value="1"/>
</dbReference>
<keyword evidence="1" id="KW-0472">Membrane</keyword>
<evidence type="ECO:0000259" key="5">
    <source>
        <dbReference type="PROSITE" id="PS50887"/>
    </source>
</evidence>
<dbReference type="Pfam" id="PF00672">
    <property type="entry name" value="HAMP"/>
    <property type="match status" value="1"/>
</dbReference>
<feature type="transmembrane region" description="Helical" evidence="1">
    <location>
        <begin position="285"/>
        <end position="308"/>
    </location>
</feature>
<dbReference type="InterPro" id="IPR000160">
    <property type="entry name" value="GGDEF_dom"/>
</dbReference>
<dbReference type="EMBL" id="DSQF01000008">
    <property type="protein sequence ID" value="HGZ42666.1"/>
    <property type="molecule type" value="Genomic_DNA"/>
</dbReference>
<evidence type="ECO:0000256" key="1">
    <source>
        <dbReference type="SAM" id="Phobius"/>
    </source>
</evidence>
<dbReference type="PROSITE" id="PS50112">
    <property type="entry name" value="PAS"/>
    <property type="match status" value="1"/>
</dbReference>
<evidence type="ECO:0000259" key="3">
    <source>
        <dbReference type="PROSITE" id="PS50113"/>
    </source>
</evidence>
<dbReference type="InterPro" id="IPR000700">
    <property type="entry name" value="PAS-assoc_C"/>
</dbReference>
<feature type="domain" description="PAS" evidence="2">
    <location>
        <begin position="370"/>
        <end position="441"/>
    </location>
</feature>
<name>A0A832ML96_UNCEI</name>
<dbReference type="InterPro" id="IPR035965">
    <property type="entry name" value="PAS-like_dom_sf"/>
</dbReference>
<dbReference type="Gene3D" id="3.30.70.270">
    <property type="match status" value="1"/>
</dbReference>
<dbReference type="CDD" id="cd06225">
    <property type="entry name" value="HAMP"/>
    <property type="match status" value="1"/>
</dbReference>
<dbReference type="GO" id="GO:0007165">
    <property type="term" value="P:signal transduction"/>
    <property type="evidence" value="ECO:0007669"/>
    <property type="project" value="InterPro"/>
</dbReference>
<dbReference type="SUPFAM" id="SSF55073">
    <property type="entry name" value="Nucleotide cyclase"/>
    <property type="match status" value="1"/>
</dbReference>
<dbReference type="SMART" id="SM00267">
    <property type="entry name" value="GGDEF"/>
    <property type="match status" value="1"/>
</dbReference>
<organism evidence="6">
    <name type="scientific">Eiseniibacteriota bacterium</name>
    <dbReference type="NCBI Taxonomy" id="2212470"/>
    <lineage>
        <taxon>Bacteria</taxon>
        <taxon>Candidatus Eiseniibacteriota</taxon>
    </lineage>
</organism>
<evidence type="ECO:0000259" key="4">
    <source>
        <dbReference type="PROSITE" id="PS50885"/>
    </source>
</evidence>
<dbReference type="Pfam" id="PF08448">
    <property type="entry name" value="PAS_4"/>
    <property type="match status" value="1"/>
</dbReference>